<feature type="compositionally biased region" description="Low complexity" evidence="1">
    <location>
        <begin position="170"/>
        <end position="183"/>
    </location>
</feature>
<gene>
    <name evidence="3" type="ORF">GND98_014715</name>
</gene>
<accession>A0A6L9ER33</accession>
<dbReference type="EMBL" id="WOFV02000055">
    <property type="protein sequence ID" value="NAS19088.1"/>
    <property type="molecule type" value="Genomic_DNA"/>
</dbReference>
<feature type="signal peptide" evidence="2">
    <location>
        <begin position="1"/>
        <end position="29"/>
    </location>
</feature>
<evidence type="ECO:0000313" key="4">
    <source>
        <dbReference type="Proteomes" id="UP000474042"/>
    </source>
</evidence>
<evidence type="ECO:0000256" key="2">
    <source>
        <dbReference type="SAM" id="SignalP"/>
    </source>
</evidence>
<dbReference type="PROSITE" id="PS51170">
    <property type="entry name" value="CW"/>
    <property type="match status" value="5"/>
</dbReference>
<dbReference type="AlphaFoldDB" id="A0A6L9ER33"/>
<name>A0A6L9ER33_CLOBU</name>
<keyword evidence="2" id="KW-0732">Signal</keyword>
<dbReference type="Proteomes" id="UP000474042">
    <property type="component" value="Unassembled WGS sequence"/>
</dbReference>
<proteinExistence type="predicted"/>
<dbReference type="Pfam" id="PF19127">
    <property type="entry name" value="Choline_bind_3"/>
    <property type="match status" value="1"/>
</dbReference>
<dbReference type="Gene3D" id="2.10.270.10">
    <property type="entry name" value="Cholin Binding"/>
    <property type="match status" value="2"/>
</dbReference>
<comment type="caution">
    <text evidence="3">The sequence shown here is derived from an EMBL/GenBank/DDBJ whole genome shotgun (WGS) entry which is preliminary data.</text>
</comment>
<reference evidence="3 4" key="1">
    <citation type="submission" date="2020-01" db="EMBL/GenBank/DDBJ databases">
        <title>Genome sequence of a 1,3-propanediol producer, Clostridium butyricum S3.</title>
        <authorList>
            <person name="Zhou J."/>
        </authorList>
    </citation>
    <scope>NUCLEOTIDE SEQUENCE [LARGE SCALE GENOMIC DNA]</scope>
    <source>
        <strain evidence="3 4">S3</strain>
    </source>
</reference>
<feature type="chain" id="PRO_5044221708" evidence="2">
    <location>
        <begin position="30"/>
        <end position="337"/>
    </location>
</feature>
<evidence type="ECO:0000313" key="3">
    <source>
        <dbReference type="EMBL" id="NAS19088.1"/>
    </source>
</evidence>
<feature type="region of interest" description="Disordered" evidence="1">
    <location>
        <begin position="169"/>
        <end position="208"/>
    </location>
</feature>
<dbReference type="Pfam" id="PF01473">
    <property type="entry name" value="Choline_bind_1"/>
    <property type="match status" value="2"/>
</dbReference>
<sequence>MKGKMIKSFIVGLAFVLGASVSSPICASAAWKQDSNGWWNTEGSSYSTGWKQIDGAWYYFASNGYMQTGWVNDNGSWYYLNNSGAMKTGWINDNNSWYFLNASGVMQKGWINDNGAWYYTNENGAMHTGFLTLDNKTYYLNESGSMVTGDITLNGIKYSFNTNGEKIGLTTAESTESTGTTTENDTVKDETTSGGGGGGGSTSSTTIEDSALPSYSDLYGTWKVNSYISDSGIETNLAGLLINSAIGEKVVVSADKISSNGYSAVNPVVEESILTNAEFKSIWGVNLSKIGISDSKVKCLTITRSENSSQTVNVIATKDKKVVAIVEGAPFKLSKVK</sequence>
<dbReference type="SUPFAM" id="SSF69360">
    <property type="entry name" value="Cell wall binding repeat"/>
    <property type="match status" value="1"/>
</dbReference>
<dbReference type="InterPro" id="IPR018337">
    <property type="entry name" value="Cell_wall/Cho-bd_repeat"/>
</dbReference>
<dbReference type="RefSeq" id="WP_033128149.1">
    <property type="nucleotide sequence ID" value="NZ_CP073277.1"/>
</dbReference>
<protein>
    <submittedName>
        <fullName evidence="3">N-acetylmuramoyl-L-alanine amidase family protein</fullName>
    </submittedName>
</protein>
<organism evidence="3 4">
    <name type="scientific">Clostridium butyricum</name>
    <dbReference type="NCBI Taxonomy" id="1492"/>
    <lineage>
        <taxon>Bacteria</taxon>
        <taxon>Bacillati</taxon>
        <taxon>Bacillota</taxon>
        <taxon>Clostridia</taxon>
        <taxon>Eubacteriales</taxon>
        <taxon>Clostridiaceae</taxon>
        <taxon>Clostridium</taxon>
    </lineage>
</organism>
<evidence type="ECO:0000256" key="1">
    <source>
        <dbReference type="SAM" id="MobiDB-lite"/>
    </source>
</evidence>